<comment type="caution">
    <text evidence="2">The sequence shown here is derived from an EMBL/GenBank/DDBJ whole genome shotgun (WGS) entry which is preliminary data.</text>
</comment>
<dbReference type="RefSeq" id="WP_161014151.1">
    <property type="nucleotide sequence ID" value="NZ_WWCK01000003.1"/>
</dbReference>
<name>A0A7X4GQ59_9BURK</name>
<organism evidence="2 3">
    <name type="scientific">Duganella rivi</name>
    <dbReference type="NCBI Taxonomy" id="2666083"/>
    <lineage>
        <taxon>Bacteria</taxon>
        <taxon>Pseudomonadati</taxon>
        <taxon>Pseudomonadota</taxon>
        <taxon>Betaproteobacteria</taxon>
        <taxon>Burkholderiales</taxon>
        <taxon>Oxalobacteraceae</taxon>
        <taxon>Telluria group</taxon>
        <taxon>Duganella</taxon>
    </lineage>
</organism>
<gene>
    <name evidence="2" type="ORF">GTP45_12430</name>
</gene>
<proteinExistence type="predicted"/>
<dbReference type="Proteomes" id="UP000450012">
    <property type="component" value="Unassembled WGS sequence"/>
</dbReference>
<reference evidence="2 3" key="1">
    <citation type="submission" date="2019-12" db="EMBL/GenBank/DDBJ databases">
        <title>Novel species isolated from a subtropical stream in China.</title>
        <authorList>
            <person name="Lu H."/>
        </authorList>
    </citation>
    <scope>NUCLEOTIDE SEQUENCE [LARGE SCALE GENOMIC DNA]</scope>
    <source>
        <strain evidence="2 3">FT55W</strain>
    </source>
</reference>
<dbReference type="InterPro" id="IPR012902">
    <property type="entry name" value="N_methyl_site"/>
</dbReference>
<evidence type="ECO:0000313" key="3">
    <source>
        <dbReference type="Proteomes" id="UP000450012"/>
    </source>
</evidence>
<keyword evidence="3" id="KW-1185">Reference proteome</keyword>
<sequence length="200" mass="21466">MSRSASCWKPSPLRFQSAGFTMIELVTVIVLMGILGAIGYARFADTSSFENRAYSDQARTIIRYAQKLAVTQNRAVFVRSEPNGFAVCYQAGCGNGAALAPAPGGRNSGSAGTRGYCTLNNTYISNWMCEGRPNNNVVVTSDTARNEFGVGGSFFFDALGRPYNANDVLGNSTFTRMTLTFTRSGASNTVVIEADTGYVH</sequence>
<keyword evidence="1" id="KW-0812">Transmembrane</keyword>
<dbReference type="Gene3D" id="3.30.700.10">
    <property type="entry name" value="Glycoprotein, Type 4 Pilin"/>
    <property type="match status" value="1"/>
</dbReference>
<accession>A0A7X4GQ59</accession>
<dbReference type="NCBIfam" id="TIGR02532">
    <property type="entry name" value="IV_pilin_GFxxxE"/>
    <property type="match status" value="1"/>
</dbReference>
<keyword evidence="1" id="KW-1133">Transmembrane helix</keyword>
<protein>
    <submittedName>
        <fullName evidence="2">Prepilin-type N-terminal cleavage/methylation domain-containing protein</fullName>
    </submittedName>
</protein>
<dbReference type="AlphaFoldDB" id="A0A7X4GQ59"/>
<dbReference type="SUPFAM" id="SSF54523">
    <property type="entry name" value="Pili subunits"/>
    <property type="match status" value="1"/>
</dbReference>
<keyword evidence="1" id="KW-0472">Membrane</keyword>
<feature type="transmembrane region" description="Helical" evidence="1">
    <location>
        <begin position="20"/>
        <end position="43"/>
    </location>
</feature>
<dbReference type="Pfam" id="PF07963">
    <property type="entry name" value="N_methyl"/>
    <property type="match status" value="1"/>
</dbReference>
<dbReference type="EMBL" id="WWCK01000003">
    <property type="protein sequence ID" value="MYM67635.1"/>
    <property type="molecule type" value="Genomic_DNA"/>
</dbReference>
<evidence type="ECO:0000313" key="2">
    <source>
        <dbReference type="EMBL" id="MYM67635.1"/>
    </source>
</evidence>
<evidence type="ECO:0000256" key="1">
    <source>
        <dbReference type="SAM" id="Phobius"/>
    </source>
</evidence>
<dbReference type="InterPro" id="IPR045584">
    <property type="entry name" value="Pilin-like"/>
</dbReference>